<evidence type="ECO:0000313" key="1">
    <source>
        <dbReference type="EMBL" id="ASV72720.1"/>
    </source>
</evidence>
<dbReference type="KEGG" id="ttf:THTE_0118"/>
<protein>
    <submittedName>
        <fullName evidence="1">Uncharacterized protein</fullName>
    </submittedName>
</protein>
<proteinExistence type="predicted"/>
<evidence type="ECO:0000313" key="2">
    <source>
        <dbReference type="Proteomes" id="UP000215086"/>
    </source>
</evidence>
<accession>A0A286R9U6</accession>
<reference evidence="1 2" key="1">
    <citation type="journal article" name="Front. Microbiol.">
        <title>Sugar Metabolism of the First Thermophilic Planctomycete Thermogutta terrifontis: Comparative Genomic and Transcriptomic Approaches.</title>
        <authorList>
            <person name="Elcheninov A.G."/>
            <person name="Menzel P."/>
            <person name="Gudbergsdottir S.R."/>
            <person name="Slesarev A.I."/>
            <person name="Kadnikov V.V."/>
            <person name="Krogh A."/>
            <person name="Bonch-Osmolovskaya E.A."/>
            <person name="Peng X."/>
            <person name="Kublanov I.V."/>
        </authorList>
    </citation>
    <scope>NUCLEOTIDE SEQUENCE [LARGE SCALE GENOMIC DNA]</scope>
    <source>
        <strain evidence="1 2">R1</strain>
    </source>
</reference>
<dbReference type="EMBL" id="CP018477">
    <property type="protein sequence ID" value="ASV72720.1"/>
    <property type="molecule type" value="Genomic_DNA"/>
</dbReference>
<dbReference type="AlphaFoldDB" id="A0A286R9U6"/>
<keyword evidence="2" id="KW-1185">Reference proteome</keyword>
<name>A0A286R9U6_9BACT</name>
<dbReference type="Proteomes" id="UP000215086">
    <property type="component" value="Chromosome"/>
</dbReference>
<sequence length="52" mass="5945">MLPNIQITSIQGCSQTHGFSRSSEEQLSYQRCGHFLKNGKITDCWIVFGKIR</sequence>
<gene>
    <name evidence="1" type="ORF">THTE_0118</name>
</gene>
<organism evidence="1 2">
    <name type="scientific">Thermogutta terrifontis</name>
    <dbReference type="NCBI Taxonomy" id="1331910"/>
    <lineage>
        <taxon>Bacteria</taxon>
        <taxon>Pseudomonadati</taxon>
        <taxon>Planctomycetota</taxon>
        <taxon>Planctomycetia</taxon>
        <taxon>Pirellulales</taxon>
        <taxon>Thermoguttaceae</taxon>
        <taxon>Thermogutta</taxon>
    </lineage>
</organism>